<dbReference type="Proteomes" id="UP001172673">
    <property type="component" value="Unassembled WGS sequence"/>
</dbReference>
<dbReference type="PANTHER" id="PTHR37540">
    <property type="entry name" value="TRANSCRIPTION FACTOR (ACR-2), PUTATIVE-RELATED-RELATED"/>
    <property type="match status" value="1"/>
</dbReference>
<name>A0AA38X5K2_9EURO</name>
<reference evidence="2" key="1">
    <citation type="submission" date="2022-10" db="EMBL/GenBank/DDBJ databases">
        <title>Culturing micro-colonial fungi from biological soil crusts in the Mojave desert and describing Neophaeococcomyces mojavensis, and introducing the new genera and species Taxawa tesnikishii.</title>
        <authorList>
            <person name="Kurbessoian T."/>
            <person name="Stajich J.E."/>
        </authorList>
    </citation>
    <scope>NUCLEOTIDE SEQUENCE</scope>
    <source>
        <strain evidence="2">TK_41</strain>
    </source>
</reference>
<evidence type="ECO:0000313" key="3">
    <source>
        <dbReference type="Proteomes" id="UP001172673"/>
    </source>
</evidence>
<comment type="caution">
    <text evidence="2">The sequence shown here is derived from an EMBL/GenBank/DDBJ whole genome shotgun (WGS) entry which is preliminary data.</text>
</comment>
<evidence type="ECO:0008006" key="4">
    <source>
        <dbReference type="Google" id="ProtNLM"/>
    </source>
</evidence>
<dbReference type="PANTHER" id="PTHR37540:SF10">
    <property type="entry name" value="SIGMA-70 REGION 2 FAMILY PROTEIN"/>
    <property type="match status" value="1"/>
</dbReference>
<accession>A0AA38X5K2</accession>
<dbReference type="AlphaFoldDB" id="A0AA38X5K2"/>
<feature type="region of interest" description="Disordered" evidence="1">
    <location>
        <begin position="1"/>
        <end position="52"/>
    </location>
</feature>
<evidence type="ECO:0000256" key="1">
    <source>
        <dbReference type="SAM" id="MobiDB-lite"/>
    </source>
</evidence>
<feature type="compositionally biased region" description="Polar residues" evidence="1">
    <location>
        <begin position="14"/>
        <end position="25"/>
    </location>
</feature>
<sequence>MPAHNRGGLLFVNKTPSSRSLSNSKTDTEDLKEIHKHVQKSRDYGKEKEDRKRLKRARLSHIRWTPVPVAPRQAPTAAARPIPLPETAVSNGSRPPAIEFDVNQREEFDHELCKHGRRKDDAPKLLLAPSGRGSLEPFGQLTISTSTEKRRILEYYVVRFFPAVTRVDVGSFMSHSQASSTKPAVEIVRRAQCNDLHVLALLSASCARMKFVEQVHFSQPDLPDRLADATLRLLRRYLAQDKPITHELVQSILHLWAVESYRRNWEAVGTHAKMIMYLTDSHLGGFRSLDPFMQRMLWVADRFQAAALQRAPLIREQWEVEGLSPQEHACALAALHENGKQPMGYGFHQARNMFTPSFRLLLEDVLALCCVIHCHWLNVPEQPLIPSRNWIIARSYFVTDELIGFERCEVKSSPPTREIQMQDCVRLALVVWMAFVPACTSYSTYARIPKLRAAVDTKALRNALGVLLTNRKENSTETSEQLALFWIAGLGAIASEMDENQEWFAVQFQRMAKRLGVFSWDAFMPVQERFLMLDTLKLGNLTRLTWLLQRAVHADVGG</sequence>
<feature type="compositionally biased region" description="Basic and acidic residues" evidence="1">
    <location>
        <begin position="40"/>
        <end position="52"/>
    </location>
</feature>
<protein>
    <recommendedName>
        <fullName evidence="4">Transcription factor domain-containing protein</fullName>
    </recommendedName>
</protein>
<proteinExistence type="predicted"/>
<dbReference type="EMBL" id="JAPDRK010000012">
    <property type="protein sequence ID" value="KAJ9607263.1"/>
    <property type="molecule type" value="Genomic_DNA"/>
</dbReference>
<keyword evidence="3" id="KW-1185">Reference proteome</keyword>
<evidence type="ECO:0000313" key="2">
    <source>
        <dbReference type="EMBL" id="KAJ9607263.1"/>
    </source>
</evidence>
<organism evidence="2 3">
    <name type="scientific">Cladophialophora chaetospira</name>
    <dbReference type="NCBI Taxonomy" id="386627"/>
    <lineage>
        <taxon>Eukaryota</taxon>
        <taxon>Fungi</taxon>
        <taxon>Dikarya</taxon>
        <taxon>Ascomycota</taxon>
        <taxon>Pezizomycotina</taxon>
        <taxon>Eurotiomycetes</taxon>
        <taxon>Chaetothyriomycetidae</taxon>
        <taxon>Chaetothyriales</taxon>
        <taxon>Herpotrichiellaceae</taxon>
        <taxon>Cladophialophora</taxon>
    </lineage>
</organism>
<gene>
    <name evidence="2" type="ORF">H2200_008336</name>
</gene>